<organism evidence="6 7">
    <name type="scientific">Zalerion maritima</name>
    <dbReference type="NCBI Taxonomy" id="339359"/>
    <lineage>
        <taxon>Eukaryota</taxon>
        <taxon>Fungi</taxon>
        <taxon>Dikarya</taxon>
        <taxon>Ascomycota</taxon>
        <taxon>Pezizomycotina</taxon>
        <taxon>Sordariomycetes</taxon>
        <taxon>Lulworthiomycetidae</taxon>
        <taxon>Lulworthiales</taxon>
        <taxon>Lulworthiaceae</taxon>
        <taxon>Zalerion</taxon>
    </lineage>
</organism>
<comment type="subcellular location">
    <subcellularLocation>
        <location evidence="1">Nucleus</location>
        <location evidence="1">Nucleolus</location>
    </subcellularLocation>
</comment>
<comment type="caution">
    <text evidence="6">The sequence shown here is derived from an EMBL/GenBank/DDBJ whole genome shotgun (WGS) entry which is preliminary data.</text>
</comment>
<gene>
    <name evidence="6" type="ORF">MKZ38_007021</name>
</gene>
<proteinExistence type="inferred from homology"/>
<evidence type="ECO:0000313" key="7">
    <source>
        <dbReference type="Proteomes" id="UP001201980"/>
    </source>
</evidence>
<feature type="compositionally biased region" description="Basic residues" evidence="5">
    <location>
        <begin position="7"/>
        <end position="22"/>
    </location>
</feature>
<dbReference type="GO" id="GO:0019843">
    <property type="term" value="F:rRNA binding"/>
    <property type="evidence" value="ECO:0007669"/>
    <property type="project" value="TreeGrafter"/>
</dbReference>
<protein>
    <recommendedName>
        <fullName evidence="8">Ribosomal RNA-processing protein 17</fullName>
    </recommendedName>
</protein>
<keyword evidence="7" id="KW-1185">Reference proteome</keyword>
<dbReference type="Proteomes" id="UP001201980">
    <property type="component" value="Unassembled WGS sequence"/>
</dbReference>
<feature type="region of interest" description="Disordered" evidence="5">
    <location>
        <begin position="1"/>
        <end position="22"/>
    </location>
</feature>
<keyword evidence="4" id="KW-0539">Nucleus</keyword>
<evidence type="ECO:0000256" key="1">
    <source>
        <dbReference type="ARBA" id="ARBA00004604"/>
    </source>
</evidence>
<evidence type="ECO:0000256" key="3">
    <source>
        <dbReference type="ARBA" id="ARBA00023054"/>
    </source>
</evidence>
<feature type="compositionally biased region" description="Low complexity" evidence="5">
    <location>
        <begin position="141"/>
        <end position="151"/>
    </location>
</feature>
<feature type="region of interest" description="Disordered" evidence="5">
    <location>
        <begin position="57"/>
        <end position="217"/>
    </location>
</feature>
<dbReference type="PANTHER" id="PTHR14577:SF0">
    <property type="entry name" value="NUCLEOLAR PROTEIN 12"/>
    <property type="match status" value="1"/>
</dbReference>
<reference evidence="6" key="1">
    <citation type="submission" date="2022-07" db="EMBL/GenBank/DDBJ databases">
        <title>Draft genome sequence of Zalerion maritima ATCC 34329, a (micro)plastics degrading marine fungus.</title>
        <authorList>
            <person name="Paco A."/>
            <person name="Goncalves M.F.M."/>
            <person name="Rocha-Santos T.A.P."/>
            <person name="Alves A."/>
        </authorList>
    </citation>
    <scope>NUCLEOTIDE SEQUENCE</scope>
    <source>
        <strain evidence="6">ATCC 34329</strain>
    </source>
</reference>
<accession>A0AAD5WW23</accession>
<sequence length="217" mass="25784">MTMFAHPKIRKAAPLRPPRKRRRDYAVEEISFDDGSREDYLTGFHKRKLLRIKHAQEEAAKKARQDKIEMRKQLREERKRQVEEHVSQVNALLKDHQDAGRIEPESTSAAENTDGEEWEGFADQAEPDDHQEEYIDQDKYTTVTVESVSVSRGGLQIQEDEQVEENRRRENEAEMQDDLAEQKKPKEKKKKKKFTYQSKFDRQLEERKRKAKNFKGR</sequence>
<feature type="compositionally biased region" description="Basic residues" evidence="5">
    <location>
        <begin position="185"/>
        <end position="194"/>
    </location>
</feature>
<name>A0AAD5WW23_9PEZI</name>
<feature type="compositionally biased region" description="Basic and acidic residues" evidence="5">
    <location>
        <begin position="93"/>
        <end position="104"/>
    </location>
</feature>
<feature type="compositionally biased region" description="Basic and acidic residues" evidence="5">
    <location>
        <begin position="57"/>
        <end position="86"/>
    </location>
</feature>
<keyword evidence="3" id="KW-0175">Coiled coil</keyword>
<feature type="compositionally biased region" description="Acidic residues" evidence="5">
    <location>
        <begin position="113"/>
        <end position="131"/>
    </location>
</feature>
<dbReference type="AlphaFoldDB" id="A0AAD5WW23"/>
<evidence type="ECO:0000256" key="4">
    <source>
        <dbReference type="ARBA" id="ARBA00023242"/>
    </source>
</evidence>
<comment type="similarity">
    <text evidence="2">Belongs to the RRP17 family.</text>
</comment>
<dbReference type="PANTHER" id="PTHR14577">
    <property type="entry name" value="NUCLEOLAR PROTEIN 12"/>
    <property type="match status" value="1"/>
</dbReference>
<evidence type="ECO:0000256" key="5">
    <source>
        <dbReference type="SAM" id="MobiDB-lite"/>
    </source>
</evidence>
<evidence type="ECO:0000313" key="6">
    <source>
        <dbReference type="EMBL" id="KAJ2904829.1"/>
    </source>
</evidence>
<dbReference type="GO" id="GO:0005730">
    <property type="term" value="C:nucleolus"/>
    <property type="evidence" value="ECO:0007669"/>
    <property type="project" value="UniProtKB-SubCell"/>
</dbReference>
<dbReference type="EMBL" id="JAKWBI020000043">
    <property type="protein sequence ID" value="KAJ2904829.1"/>
    <property type="molecule type" value="Genomic_DNA"/>
</dbReference>
<feature type="compositionally biased region" description="Basic and acidic residues" evidence="5">
    <location>
        <begin position="199"/>
        <end position="208"/>
    </location>
</feature>
<evidence type="ECO:0008006" key="8">
    <source>
        <dbReference type="Google" id="ProtNLM"/>
    </source>
</evidence>
<evidence type="ECO:0000256" key="2">
    <source>
        <dbReference type="ARBA" id="ARBA00007175"/>
    </source>
</evidence>
<dbReference type="Pfam" id="PF09805">
    <property type="entry name" value="Nop25"/>
    <property type="match status" value="1"/>
</dbReference>
<dbReference type="InterPro" id="IPR019186">
    <property type="entry name" value="Nucleolar_protein_12"/>
</dbReference>